<dbReference type="AlphaFoldDB" id="A0A7J8PRZ6"/>
<evidence type="ECO:0000313" key="2">
    <source>
        <dbReference type="Proteomes" id="UP000593578"/>
    </source>
</evidence>
<reference evidence="1 2" key="1">
    <citation type="journal article" date="2019" name="Genome Biol. Evol.">
        <title>Insights into the evolution of the New World diploid cottons (Gossypium, subgenus Houzingenia) based on genome sequencing.</title>
        <authorList>
            <person name="Grover C.E."/>
            <person name="Arick M.A. 2nd"/>
            <person name="Thrash A."/>
            <person name="Conover J.L."/>
            <person name="Sanders W.S."/>
            <person name="Peterson D.G."/>
            <person name="Frelichowski J.E."/>
            <person name="Scheffler J.A."/>
            <person name="Scheffler B.E."/>
            <person name="Wendel J.F."/>
        </authorList>
    </citation>
    <scope>NUCLEOTIDE SEQUENCE [LARGE SCALE GENOMIC DNA]</scope>
    <source>
        <strain evidence="1">8</strain>
        <tissue evidence="1">Leaf</tissue>
    </source>
</reference>
<protein>
    <recommendedName>
        <fullName evidence="3">DUF4283 domain-containing protein</fullName>
    </recommendedName>
</protein>
<evidence type="ECO:0008006" key="3">
    <source>
        <dbReference type="Google" id="ProtNLM"/>
    </source>
</evidence>
<organism evidence="1 2">
    <name type="scientific">Gossypium raimondii</name>
    <name type="common">Peruvian cotton</name>
    <name type="synonym">Gossypium klotzschianum subsp. raimondii</name>
    <dbReference type="NCBI Taxonomy" id="29730"/>
    <lineage>
        <taxon>Eukaryota</taxon>
        <taxon>Viridiplantae</taxon>
        <taxon>Streptophyta</taxon>
        <taxon>Embryophyta</taxon>
        <taxon>Tracheophyta</taxon>
        <taxon>Spermatophyta</taxon>
        <taxon>Magnoliopsida</taxon>
        <taxon>eudicotyledons</taxon>
        <taxon>Gunneridae</taxon>
        <taxon>Pentapetalae</taxon>
        <taxon>rosids</taxon>
        <taxon>malvids</taxon>
        <taxon>Malvales</taxon>
        <taxon>Malvaceae</taxon>
        <taxon>Malvoideae</taxon>
        <taxon>Gossypium</taxon>
    </lineage>
</organism>
<name>A0A7J8PRZ6_GOSRA</name>
<comment type="caution">
    <text evidence="1">The sequence shown here is derived from an EMBL/GenBank/DDBJ whole genome shotgun (WGS) entry which is preliminary data.</text>
</comment>
<dbReference type="EMBL" id="JABEZZ010000008">
    <property type="protein sequence ID" value="MBA0592064.1"/>
    <property type="molecule type" value="Genomic_DNA"/>
</dbReference>
<proteinExistence type="predicted"/>
<accession>A0A7J8PRZ6</accession>
<sequence>MKKTYCTFVNKMIYLEFNDGANRGKLPCFLFKFEFVLFSSFAAVKAPTHFLVFFNCLNAMLELEKQGWGDLLHVFERFEKWLEDWRSNSKIAWLSYYEMPFHAWCILTFSKFASLTQGVLESSSKEEMDSRPNCSASSQKEEFSECSRKLNLQEEESTNLEMEDDDVEIATTESKVYLCSLVLRCYVLMAL</sequence>
<evidence type="ECO:0000313" key="1">
    <source>
        <dbReference type="EMBL" id="MBA0592064.1"/>
    </source>
</evidence>
<gene>
    <name evidence="1" type="ORF">Gorai_009051</name>
</gene>
<dbReference type="Proteomes" id="UP000593578">
    <property type="component" value="Unassembled WGS sequence"/>
</dbReference>